<keyword evidence="3" id="KW-1185">Reference proteome</keyword>
<organism evidence="2 3">
    <name type="scientific">Ceraceosorus bombacis</name>
    <dbReference type="NCBI Taxonomy" id="401625"/>
    <lineage>
        <taxon>Eukaryota</taxon>
        <taxon>Fungi</taxon>
        <taxon>Dikarya</taxon>
        <taxon>Basidiomycota</taxon>
        <taxon>Ustilaginomycotina</taxon>
        <taxon>Exobasidiomycetes</taxon>
        <taxon>Ceraceosorales</taxon>
        <taxon>Ceraceosoraceae</taxon>
        <taxon>Ceraceosorus</taxon>
    </lineage>
</organism>
<sequence length="582" mass="66301">MDNKSAVSTRHHSKKRKHRHRSEDSLREASRSSKSSKQTTEEPVAPFIKLTDLPIEILWQIFELSESPQLPQTSRALRHTFASAPSDVKAGFFLRRYAAIFLDPWLDEQVTERCWAGALVPKTMPGHYNSAPTVHLFQTDFWLSRLCEPCSSNPSDSPSTSHSREGNGAYETPDGMYDMVLSCGDPPRHLDPRYASLINFSVACSACDEGVLASLQERIRLQRSARRAGTKEHAAVRKSIYLRLRRLPKHLFRSSPSKTFEGNESDQEKERLFFCNVLYPFGVGDELPLPFKSLRFLLRLLTIHVHLNSPTDYGLSRACFSKNAPLMRLLLATVCAPAGKKFRLSLPRATCLSGKWLQGLKILEKRPRLEWVVRMHKAFKIIACWFALKDAQETGRMSFDDFGEFQIAIDTTLHYLQSVARQEVAMFTIRIVSSKTDFLREYRPSTLWSEGVIPSHVGEEHDGVLEIRVPMPQSLERLAEHFRKSCEAPKSRKTAPDPEDAMSFGFDEAQQMVLSEKWPQDASVASSRELHEAVQAGAWDIADHLKFKGVIPDLPTLALLEEREVQHKRHQGEEKPSKRRKR</sequence>
<dbReference type="Proteomes" id="UP000054845">
    <property type="component" value="Unassembled WGS sequence"/>
</dbReference>
<dbReference type="EMBL" id="CCYA01000254">
    <property type="protein sequence ID" value="CEH17248.1"/>
    <property type="molecule type" value="Genomic_DNA"/>
</dbReference>
<feature type="compositionally biased region" description="Basic and acidic residues" evidence="1">
    <location>
        <begin position="21"/>
        <end position="31"/>
    </location>
</feature>
<evidence type="ECO:0008006" key="4">
    <source>
        <dbReference type="Google" id="ProtNLM"/>
    </source>
</evidence>
<evidence type="ECO:0000313" key="2">
    <source>
        <dbReference type="EMBL" id="CEH17248.1"/>
    </source>
</evidence>
<evidence type="ECO:0000256" key="1">
    <source>
        <dbReference type="SAM" id="MobiDB-lite"/>
    </source>
</evidence>
<dbReference type="AlphaFoldDB" id="A0A0P1BLS2"/>
<reference evidence="2 3" key="1">
    <citation type="submission" date="2014-09" db="EMBL/GenBank/DDBJ databases">
        <authorList>
            <person name="Magalhaes I.L.F."/>
            <person name="Oliveira U."/>
            <person name="Santos F.R."/>
            <person name="Vidigal T.H.D.A."/>
            <person name="Brescovit A.D."/>
            <person name="Santos A.J."/>
        </authorList>
    </citation>
    <scope>NUCLEOTIDE SEQUENCE [LARGE SCALE GENOMIC DNA]</scope>
</reference>
<dbReference type="OrthoDB" id="10284815at2759"/>
<proteinExistence type="predicted"/>
<accession>A0A0P1BLS2</accession>
<protein>
    <recommendedName>
        <fullName evidence="4">F-box domain-containing protein</fullName>
    </recommendedName>
</protein>
<feature type="compositionally biased region" description="Basic and acidic residues" evidence="1">
    <location>
        <begin position="563"/>
        <end position="576"/>
    </location>
</feature>
<evidence type="ECO:0000313" key="3">
    <source>
        <dbReference type="Proteomes" id="UP000054845"/>
    </source>
</evidence>
<feature type="compositionally biased region" description="Basic residues" evidence="1">
    <location>
        <begin position="9"/>
        <end position="20"/>
    </location>
</feature>
<feature type="region of interest" description="Disordered" evidence="1">
    <location>
        <begin position="1"/>
        <end position="43"/>
    </location>
</feature>
<name>A0A0P1BLS2_9BASI</name>
<feature type="region of interest" description="Disordered" evidence="1">
    <location>
        <begin position="563"/>
        <end position="582"/>
    </location>
</feature>